<dbReference type="InterPro" id="IPR036390">
    <property type="entry name" value="WH_DNA-bd_sf"/>
</dbReference>
<dbReference type="SUPFAM" id="SSF46785">
    <property type="entry name" value="Winged helix' DNA-binding domain"/>
    <property type="match status" value="1"/>
</dbReference>
<dbReference type="PROSITE" id="PS50987">
    <property type="entry name" value="HTH_ARSR_2"/>
    <property type="match status" value="1"/>
</dbReference>
<dbReference type="SMART" id="SM00418">
    <property type="entry name" value="HTH_ARSR"/>
    <property type="match status" value="1"/>
</dbReference>
<reference evidence="2 3" key="1">
    <citation type="submission" date="2019-03" db="EMBL/GenBank/DDBJ databases">
        <title>Draft Genome Sequence of Massilia arenosa sp. nov., a Novel Massilia Species Isolated from a Sandy-loam Maize Soil.</title>
        <authorList>
            <person name="Raths R."/>
            <person name="Peta V."/>
            <person name="Bucking H."/>
        </authorList>
    </citation>
    <scope>NUCLEOTIDE SEQUENCE [LARGE SCALE GENOMIC DNA]</scope>
    <source>
        <strain evidence="2 3">MC02</strain>
    </source>
</reference>
<feature type="domain" description="HTH arsR-type" evidence="1">
    <location>
        <begin position="3"/>
        <end position="99"/>
    </location>
</feature>
<dbReference type="NCBIfam" id="NF033788">
    <property type="entry name" value="HTH_metalloreg"/>
    <property type="match status" value="1"/>
</dbReference>
<dbReference type="Proteomes" id="UP000298438">
    <property type="component" value="Unassembled WGS sequence"/>
</dbReference>
<dbReference type="OrthoDB" id="9791888at2"/>
<dbReference type="InterPro" id="IPR001845">
    <property type="entry name" value="HTH_ArsR_DNA-bd_dom"/>
</dbReference>
<dbReference type="InterPro" id="IPR036388">
    <property type="entry name" value="WH-like_DNA-bd_sf"/>
</dbReference>
<accession>A0A4Y9RU99</accession>
<dbReference type="PANTHER" id="PTHR38600:SF1">
    <property type="entry name" value="TRANSCRIPTIONAL REGULATORY PROTEIN"/>
    <property type="match status" value="1"/>
</dbReference>
<dbReference type="InterPro" id="IPR011991">
    <property type="entry name" value="ArsR-like_HTH"/>
</dbReference>
<protein>
    <submittedName>
        <fullName evidence="2">ArsR family transcriptional regulator</fullName>
    </submittedName>
</protein>
<dbReference type="GO" id="GO:0003700">
    <property type="term" value="F:DNA-binding transcription factor activity"/>
    <property type="evidence" value="ECO:0007669"/>
    <property type="project" value="InterPro"/>
</dbReference>
<gene>
    <name evidence="2" type="ORF">E4L96_21690</name>
</gene>
<proteinExistence type="predicted"/>
<dbReference type="Pfam" id="PF12840">
    <property type="entry name" value="HTH_20"/>
    <property type="match status" value="1"/>
</dbReference>
<comment type="caution">
    <text evidence="2">The sequence shown here is derived from an EMBL/GenBank/DDBJ whole genome shotgun (WGS) entry which is preliminary data.</text>
</comment>
<organism evidence="2 3">
    <name type="scientific">Zemynaea arenosa</name>
    <dbReference type="NCBI Taxonomy" id="2561931"/>
    <lineage>
        <taxon>Bacteria</taxon>
        <taxon>Pseudomonadati</taxon>
        <taxon>Pseudomonadota</taxon>
        <taxon>Betaproteobacteria</taxon>
        <taxon>Burkholderiales</taxon>
        <taxon>Oxalobacteraceae</taxon>
        <taxon>Telluria group</taxon>
        <taxon>Zemynaea</taxon>
    </lineage>
</organism>
<evidence type="ECO:0000313" key="2">
    <source>
        <dbReference type="EMBL" id="TFW11376.1"/>
    </source>
</evidence>
<keyword evidence="3" id="KW-1185">Reference proteome</keyword>
<dbReference type="AlphaFoldDB" id="A0A4Y9RU99"/>
<dbReference type="EMBL" id="SPVF01000264">
    <property type="protein sequence ID" value="TFW11376.1"/>
    <property type="molecule type" value="Genomic_DNA"/>
</dbReference>
<dbReference type="Gene3D" id="1.10.10.10">
    <property type="entry name" value="Winged helix-like DNA-binding domain superfamily/Winged helix DNA-binding domain"/>
    <property type="match status" value="1"/>
</dbReference>
<evidence type="ECO:0000313" key="3">
    <source>
        <dbReference type="Proteomes" id="UP000298438"/>
    </source>
</evidence>
<dbReference type="RefSeq" id="WP_135209308.1">
    <property type="nucleotide sequence ID" value="NZ_SPVF01000264.1"/>
</dbReference>
<dbReference type="PANTHER" id="PTHR38600">
    <property type="entry name" value="TRANSCRIPTIONAL REGULATORY PROTEIN"/>
    <property type="match status" value="1"/>
</dbReference>
<sequence>MSTQALDWAAADGIFFAMGDATRRSIVRMVSEGPQSVSALAKALGVTLTAIAQHVQVLQGCGLLRTQKVGRVRLCQADPRGLDVLQQWVSITRQLWEARFDALDAMLDEED</sequence>
<name>A0A4Y9RU99_9BURK</name>
<evidence type="ECO:0000259" key="1">
    <source>
        <dbReference type="PROSITE" id="PS50987"/>
    </source>
</evidence>
<dbReference type="CDD" id="cd00090">
    <property type="entry name" value="HTH_ARSR"/>
    <property type="match status" value="1"/>
</dbReference>